<name>A0AA40I2W4_CNENI</name>
<protein>
    <recommendedName>
        <fullName evidence="7">Peptidase A2 domain-containing protein</fullName>
    </recommendedName>
</protein>
<dbReference type="PROSITE" id="PS00141">
    <property type="entry name" value="ASP_PROTEASE"/>
    <property type="match status" value="1"/>
</dbReference>
<gene>
    <name evidence="5" type="ORF">QTO34_016786</name>
</gene>
<dbReference type="SUPFAM" id="SSF50630">
    <property type="entry name" value="Acid proteases"/>
    <property type="match status" value="1"/>
</dbReference>
<dbReference type="GO" id="GO:0004190">
    <property type="term" value="F:aspartic-type endopeptidase activity"/>
    <property type="evidence" value="ECO:0007669"/>
    <property type="project" value="InterPro"/>
</dbReference>
<dbReference type="InterPro" id="IPR001969">
    <property type="entry name" value="Aspartic_peptidase_AS"/>
</dbReference>
<dbReference type="Gene3D" id="3.10.10.10">
    <property type="entry name" value="HIV Type 1 Reverse Transcriptase, subunit A, domain 1"/>
    <property type="match status" value="1"/>
</dbReference>
<dbReference type="AlphaFoldDB" id="A0AA40I2W4"/>
<dbReference type="PROSITE" id="PS50175">
    <property type="entry name" value="ASP_PROT_RETROV"/>
    <property type="match status" value="1"/>
</dbReference>
<dbReference type="EMBL" id="JAULJE010000006">
    <property type="protein sequence ID" value="KAK1342033.1"/>
    <property type="molecule type" value="Genomic_DNA"/>
</dbReference>
<evidence type="ECO:0000259" key="3">
    <source>
        <dbReference type="PROSITE" id="PS50175"/>
    </source>
</evidence>
<evidence type="ECO:0000313" key="5">
    <source>
        <dbReference type="EMBL" id="KAK1342033.1"/>
    </source>
</evidence>
<keyword evidence="2" id="KW-0378">Hydrolase</keyword>
<evidence type="ECO:0000259" key="4">
    <source>
        <dbReference type="PROSITE" id="PS50878"/>
    </source>
</evidence>
<dbReference type="Gene3D" id="3.30.70.270">
    <property type="match status" value="1"/>
</dbReference>
<dbReference type="SUPFAM" id="SSF56672">
    <property type="entry name" value="DNA/RNA polymerases"/>
    <property type="match status" value="1"/>
</dbReference>
<feature type="domain" description="Peptidase A2" evidence="3">
    <location>
        <begin position="11"/>
        <end position="82"/>
    </location>
</feature>
<evidence type="ECO:0008006" key="7">
    <source>
        <dbReference type="Google" id="ProtNLM"/>
    </source>
</evidence>
<organism evidence="5 6">
    <name type="scientific">Cnephaeus nilssonii</name>
    <name type="common">Northern bat</name>
    <name type="synonym">Eptesicus nilssonii</name>
    <dbReference type="NCBI Taxonomy" id="3371016"/>
    <lineage>
        <taxon>Eukaryota</taxon>
        <taxon>Metazoa</taxon>
        <taxon>Chordata</taxon>
        <taxon>Craniata</taxon>
        <taxon>Vertebrata</taxon>
        <taxon>Euteleostomi</taxon>
        <taxon>Mammalia</taxon>
        <taxon>Eutheria</taxon>
        <taxon>Laurasiatheria</taxon>
        <taxon>Chiroptera</taxon>
        <taxon>Yangochiroptera</taxon>
        <taxon>Vespertilionidae</taxon>
        <taxon>Cnephaeus</taxon>
    </lineage>
</organism>
<dbReference type="InterPro" id="IPR000477">
    <property type="entry name" value="RT_dom"/>
</dbReference>
<reference evidence="5" key="1">
    <citation type="submission" date="2023-06" db="EMBL/GenBank/DDBJ databases">
        <title>Reference genome for the Northern bat (Eptesicus nilssonii), a most northern bat species.</title>
        <authorList>
            <person name="Laine V.N."/>
            <person name="Pulliainen A.T."/>
            <person name="Lilley T.M."/>
        </authorList>
    </citation>
    <scope>NUCLEOTIDE SEQUENCE</scope>
    <source>
        <strain evidence="5">BLF_Eptnil</strain>
        <tissue evidence="5">Kidney</tissue>
    </source>
</reference>
<comment type="caution">
    <text evidence="5">The sequence shown here is derived from an EMBL/GenBank/DDBJ whole genome shotgun (WGS) entry which is preliminary data.</text>
</comment>
<evidence type="ECO:0000256" key="2">
    <source>
        <dbReference type="ARBA" id="ARBA00022801"/>
    </source>
</evidence>
<dbReference type="GO" id="GO:0006508">
    <property type="term" value="P:proteolysis"/>
    <property type="evidence" value="ECO:0007669"/>
    <property type="project" value="InterPro"/>
</dbReference>
<feature type="domain" description="Reverse transcriptase" evidence="4">
    <location>
        <begin position="108"/>
        <end position="347"/>
    </location>
</feature>
<comment type="similarity">
    <text evidence="1">Belongs to the beta type-B retroviral polymerase family. HERV class-II K(HML-2) pol subfamily.</text>
</comment>
<dbReference type="Gene3D" id="2.40.70.10">
    <property type="entry name" value="Acid Proteases"/>
    <property type="match status" value="1"/>
</dbReference>
<dbReference type="InterPro" id="IPR043128">
    <property type="entry name" value="Rev_trsase/Diguanyl_cyclase"/>
</dbReference>
<accession>A0AA40I2W4</accession>
<dbReference type="Pfam" id="PF00078">
    <property type="entry name" value="RVT_1"/>
    <property type="match status" value="1"/>
</dbReference>
<dbReference type="PROSITE" id="PS50878">
    <property type="entry name" value="RT_POL"/>
    <property type="match status" value="1"/>
</dbReference>
<dbReference type="Pfam" id="PF00077">
    <property type="entry name" value="RVP"/>
    <property type="match status" value="1"/>
</dbReference>
<dbReference type="Proteomes" id="UP001177744">
    <property type="component" value="Unassembled WGS sequence"/>
</dbReference>
<dbReference type="InterPro" id="IPR043502">
    <property type="entry name" value="DNA/RNA_pol_sf"/>
</dbReference>
<dbReference type="InterPro" id="IPR021109">
    <property type="entry name" value="Peptidase_aspartic_dom_sf"/>
</dbReference>
<keyword evidence="6" id="KW-1185">Reference proteome</keyword>
<dbReference type="PANTHER" id="PTHR33064">
    <property type="entry name" value="POL PROTEIN"/>
    <property type="match status" value="1"/>
</dbReference>
<sequence>MVEMKIKGQTVNFMVDTGAEHSAVTQKVAPLSGQQVTIIRATRDHTRRSFCCPCQCQLGGHQVVHEFLYLPDCSVPLMGRELLAKMGAEITFAPDSSAQLHLGEETSPMILSLTWCQSPWNTPLLPVKKPGTNDYYLVQDLRAVNEAIITLYSVLLNPYTLLGLILSEAEWLTCLDLKDAFSCLQLASSSQPLFAFQWENPTTGAKEQFTWTRLPQGFKNSPTLFSGVLAADLSKFSGQDMGCVLLQYIDDLLLASSTRTQCWEGTQILLRLKQVTWCPKGRLKSPLYEALKGEEKAAINWGPEQEKSSATIKTKLIEVLALGIPDVTRDFNLFIHENNGVALGVLFQEALATKALLVKEADKLTLGQNLNVKVPYAVVTLMEAKGQHWLTHAQMTQYQGLLCENPRMRLEAVRTLNPATFLPITEGTPEHDCLEVLEEVYSSWPDLTDRSLQNPDLVLFMGGSSFLDEGKR</sequence>
<proteinExistence type="inferred from homology"/>
<evidence type="ECO:0000256" key="1">
    <source>
        <dbReference type="ARBA" id="ARBA00010879"/>
    </source>
</evidence>
<dbReference type="InterPro" id="IPR018061">
    <property type="entry name" value="Retropepsins"/>
</dbReference>
<dbReference type="InterPro" id="IPR001995">
    <property type="entry name" value="Peptidase_A2_cat"/>
</dbReference>
<evidence type="ECO:0000313" key="6">
    <source>
        <dbReference type="Proteomes" id="UP001177744"/>
    </source>
</evidence>
<dbReference type="PANTHER" id="PTHR33064:SF38">
    <property type="entry name" value="LRRGT00076-LIKE"/>
    <property type="match status" value="1"/>
</dbReference>
<dbReference type="InterPro" id="IPR051320">
    <property type="entry name" value="Viral_Replic_Matur_Polypro"/>
</dbReference>